<evidence type="ECO:0000313" key="2">
    <source>
        <dbReference type="Proteomes" id="UP000034407"/>
    </source>
</evidence>
<dbReference type="AlphaFoldDB" id="A0A0M3DFJ3"/>
<reference evidence="1 2" key="1">
    <citation type="submission" date="2015-04" db="EMBL/GenBank/DDBJ databases">
        <title>Microcin producing Clostridium sp. JC272T.</title>
        <authorList>
            <person name="Jyothsna T."/>
            <person name="Sasikala C."/>
            <person name="Ramana C."/>
        </authorList>
    </citation>
    <scope>NUCLEOTIDE SEQUENCE [LARGE SCALE GENOMIC DNA]</scope>
    <source>
        <strain evidence="1 2">JC272</strain>
    </source>
</reference>
<organism evidence="1 2">
    <name type="scientific">Paraclostridium benzoelyticum</name>
    <dbReference type="NCBI Taxonomy" id="1629550"/>
    <lineage>
        <taxon>Bacteria</taxon>
        <taxon>Bacillati</taxon>
        <taxon>Bacillota</taxon>
        <taxon>Clostridia</taxon>
        <taxon>Peptostreptococcales</taxon>
        <taxon>Peptostreptococcaceae</taxon>
        <taxon>Paraclostridium</taxon>
    </lineage>
</organism>
<accession>A0A0M3DFJ3</accession>
<dbReference type="RefSeq" id="WP_025162898.1">
    <property type="nucleotide sequence ID" value="NZ_LBBT01000309.1"/>
</dbReference>
<protein>
    <submittedName>
        <fullName evidence="1">Uncharacterized protein</fullName>
    </submittedName>
</protein>
<proteinExistence type="predicted"/>
<comment type="caution">
    <text evidence="1">The sequence shown here is derived from an EMBL/GenBank/DDBJ whole genome shotgun (WGS) entry which is preliminary data.</text>
</comment>
<name>A0A0M3DFJ3_9FIRM</name>
<dbReference type="PATRIC" id="fig|1629550.3.peg.2515"/>
<evidence type="ECO:0000313" key="1">
    <source>
        <dbReference type="EMBL" id="KKY00244.1"/>
    </source>
</evidence>
<gene>
    <name evidence="1" type="ORF">VN21_15240</name>
</gene>
<keyword evidence="2" id="KW-1185">Reference proteome</keyword>
<dbReference type="EMBL" id="LBBT01000309">
    <property type="protein sequence ID" value="KKY00244.1"/>
    <property type="molecule type" value="Genomic_DNA"/>
</dbReference>
<dbReference type="Proteomes" id="UP000034407">
    <property type="component" value="Unassembled WGS sequence"/>
</dbReference>
<sequence>MKQLSTNEKLIVLGYIEEMLDIFNTVLIEEFKDGEEPNIICNGSKFLKRDFESLKIKIQNL</sequence>